<accession>A0A1C3EQQ9</accession>
<comment type="caution">
    <text evidence="2">The sequence shown here is derived from an EMBL/GenBank/DDBJ whole genome shotgun (WGS) entry which is preliminary data.</text>
</comment>
<keyword evidence="1" id="KW-1133">Transmembrane helix</keyword>
<dbReference type="STRING" id="1841610.A6X21_17170"/>
<dbReference type="EMBL" id="LYDR01000033">
    <property type="protein sequence ID" value="ODA35532.1"/>
    <property type="molecule type" value="Genomic_DNA"/>
</dbReference>
<dbReference type="RefSeq" id="WP_068846017.1">
    <property type="nucleotide sequence ID" value="NZ_LYDR01000033.1"/>
</dbReference>
<proteinExistence type="predicted"/>
<evidence type="ECO:0000256" key="1">
    <source>
        <dbReference type="SAM" id="Phobius"/>
    </source>
</evidence>
<keyword evidence="1" id="KW-0472">Membrane</keyword>
<reference evidence="2 3" key="1">
    <citation type="submission" date="2016-05" db="EMBL/GenBank/DDBJ databases">
        <title>Genomic and physiological characterization of Planctopirus sp. isolated from fresh water lake.</title>
        <authorList>
            <person name="Subhash Y."/>
            <person name="Ramana C."/>
        </authorList>
    </citation>
    <scope>NUCLEOTIDE SEQUENCE [LARGE SCALE GENOMIC DNA]</scope>
    <source>
        <strain evidence="2 3">JC280</strain>
    </source>
</reference>
<dbReference type="OrthoDB" id="213429at2"/>
<evidence type="ECO:0000313" key="2">
    <source>
        <dbReference type="EMBL" id="ODA35532.1"/>
    </source>
</evidence>
<name>A0A1C3EQQ9_9PLAN</name>
<dbReference type="AlphaFoldDB" id="A0A1C3EQQ9"/>
<sequence length="171" mass="19255">MRFSNSAITFLTTLGLLTIGVMLLDIRQNGVSYWIFPTPYKGCGTSHLRLLTAEDFPWNASARCRLIHTNSSEEIVQEAVYMKHSIPEWTTLQPPGQSTLLQGSVAVDGRMIFPLLVRSKKIFQEKHVIVRLDVPGEASRVYVVPVDWGVRGNRATATLSKDSQYYNLPEM</sequence>
<organism evidence="2 3">
    <name type="scientific">Planctopirus hydrillae</name>
    <dbReference type="NCBI Taxonomy" id="1841610"/>
    <lineage>
        <taxon>Bacteria</taxon>
        <taxon>Pseudomonadati</taxon>
        <taxon>Planctomycetota</taxon>
        <taxon>Planctomycetia</taxon>
        <taxon>Planctomycetales</taxon>
        <taxon>Planctomycetaceae</taxon>
        <taxon>Planctopirus</taxon>
    </lineage>
</organism>
<evidence type="ECO:0000313" key="3">
    <source>
        <dbReference type="Proteomes" id="UP000094828"/>
    </source>
</evidence>
<keyword evidence="1" id="KW-0812">Transmembrane</keyword>
<protein>
    <submittedName>
        <fullName evidence="2">Uncharacterized protein</fullName>
    </submittedName>
</protein>
<feature type="transmembrane region" description="Helical" evidence="1">
    <location>
        <begin position="6"/>
        <end position="24"/>
    </location>
</feature>
<dbReference type="Proteomes" id="UP000094828">
    <property type="component" value="Unassembled WGS sequence"/>
</dbReference>
<gene>
    <name evidence="2" type="ORF">A6X21_17170</name>
</gene>
<keyword evidence="3" id="KW-1185">Reference proteome</keyword>